<feature type="region of interest" description="Disordered" evidence="1">
    <location>
        <begin position="193"/>
        <end position="220"/>
    </location>
</feature>
<feature type="compositionally biased region" description="Low complexity" evidence="1">
    <location>
        <begin position="269"/>
        <end position="288"/>
    </location>
</feature>
<dbReference type="EMBL" id="AMGY01000002">
    <property type="protein sequence ID" value="EXJ89264.1"/>
    <property type="molecule type" value="Genomic_DNA"/>
</dbReference>
<evidence type="ECO:0000313" key="3">
    <source>
        <dbReference type="EMBL" id="EXJ89264.1"/>
    </source>
</evidence>
<dbReference type="Proteomes" id="UP000019478">
    <property type="component" value="Unassembled WGS sequence"/>
</dbReference>
<accession>W9Z418</accession>
<feature type="region of interest" description="Disordered" evidence="1">
    <location>
        <begin position="269"/>
        <end position="298"/>
    </location>
</feature>
<evidence type="ECO:0000313" key="4">
    <source>
        <dbReference type="Proteomes" id="UP000019478"/>
    </source>
</evidence>
<organism evidence="3 4">
    <name type="scientific">Capronia epimyces CBS 606.96</name>
    <dbReference type="NCBI Taxonomy" id="1182542"/>
    <lineage>
        <taxon>Eukaryota</taxon>
        <taxon>Fungi</taxon>
        <taxon>Dikarya</taxon>
        <taxon>Ascomycota</taxon>
        <taxon>Pezizomycotina</taxon>
        <taxon>Eurotiomycetes</taxon>
        <taxon>Chaetothyriomycetidae</taxon>
        <taxon>Chaetothyriales</taxon>
        <taxon>Herpotrichiellaceae</taxon>
        <taxon>Capronia</taxon>
    </lineage>
</organism>
<reference evidence="3 4" key="1">
    <citation type="submission" date="2013-03" db="EMBL/GenBank/DDBJ databases">
        <title>The Genome Sequence of Capronia epimyces CBS 606.96.</title>
        <authorList>
            <consortium name="The Broad Institute Genomics Platform"/>
            <person name="Cuomo C."/>
            <person name="de Hoog S."/>
            <person name="Gorbushina A."/>
            <person name="Walker B."/>
            <person name="Young S.K."/>
            <person name="Zeng Q."/>
            <person name="Gargeya S."/>
            <person name="Fitzgerald M."/>
            <person name="Haas B."/>
            <person name="Abouelleil A."/>
            <person name="Allen A.W."/>
            <person name="Alvarado L."/>
            <person name="Arachchi H.M."/>
            <person name="Berlin A.M."/>
            <person name="Chapman S.B."/>
            <person name="Gainer-Dewar J."/>
            <person name="Goldberg J."/>
            <person name="Griggs A."/>
            <person name="Gujja S."/>
            <person name="Hansen M."/>
            <person name="Howarth C."/>
            <person name="Imamovic A."/>
            <person name="Ireland A."/>
            <person name="Larimer J."/>
            <person name="McCowan C."/>
            <person name="Murphy C."/>
            <person name="Pearson M."/>
            <person name="Poon T.W."/>
            <person name="Priest M."/>
            <person name="Roberts A."/>
            <person name="Saif S."/>
            <person name="Shea T."/>
            <person name="Sisk P."/>
            <person name="Sykes S."/>
            <person name="Wortman J."/>
            <person name="Nusbaum C."/>
            <person name="Birren B."/>
        </authorList>
    </citation>
    <scope>NUCLEOTIDE SEQUENCE [LARGE SCALE GENOMIC DNA]</scope>
    <source>
        <strain evidence="3 4">CBS 606.96</strain>
    </source>
</reference>
<gene>
    <name evidence="3" type="ORF">A1O3_02330</name>
</gene>
<dbReference type="OrthoDB" id="4135936at2759"/>
<evidence type="ECO:0000256" key="1">
    <source>
        <dbReference type="SAM" id="MobiDB-lite"/>
    </source>
</evidence>
<keyword evidence="4" id="KW-1185">Reference proteome</keyword>
<dbReference type="STRING" id="1182542.W9Z418"/>
<dbReference type="RefSeq" id="XP_007730661.1">
    <property type="nucleotide sequence ID" value="XM_007732471.1"/>
</dbReference>
<evidence type="ECO:0000256" key="2">
    <source>
        <dbReference type="SAM" id="SignalP"/>
    </source>
</evidence>
<evidence type="ECO:0008006" key="5">
    <source>
        <dbReference type="Google" id="ProtNLM"/>
    </source>
</evidence>
<dbReference type="HOGENOM" id="CLU_027505_0_0_1"/>
<comment type="caution">
    <text evidence="3">The sequence shown here is derived from an EMBL/GenBank/DDBJ whole genome shotgun (WGS) entry which is preliminary data.</text>
</comment>
<name>W9Z418_9EURO</name>
<feature type="compositionally biased region" description="Polar residues" evidence="1">
    <location>
        <begin position="132"/>
        <end position="152"/>
    </location>
</feature>
<keyword evidence="2" id="KW-0732">Signal</keyword>
<dbReference type="AlphaFoldDB" id="W9Z418"/>
<feature type="signal peptide" evidence="2">
    <location>
        <begin position="1"/>
        <end position="22"/>
    </location>
</feature>
<dbReference type="GeneID" id="19166461"/>
<feature type="chain" id="PRO_5004933324" description="Hydrophobin" evidence="2">
    <location>
        <begin position="23"/>
        <end position="439"/>
    </location>
</feature>
<sequence>MGLSTLLKTFTASLLLSTSVLAAQHASNSSQQVVANTLADESIDMSKVQKYKSLLDQSAPKPIHTNIVAADTVGEPFDSAFKWSDVLDSAIPLTANAFCPERCLTCASGCDPVCCIVSETSSRPNGAGGTEAQETASPVDSPTPENQESKQTGARPPGPILPDPLACPCNCEPSCPPSVQAICCYTGGANSARDPSQPSPPEDDHGRGQHDPNQNQKPIVNNVDKLSLREDFPSRPNLPAACPCGCEPSCPAYIQAICCTTVAAETVANNSNSSNSSSSSTSTSASTSSGGGDDSKLRVDKADVTGASQSEYDVLALVAQSAAGDPVSVLAGVNLTIFDSFVTLDLVKGLERASEIAFNADLKTFEIVLTLVVGPHGREQSLRQSFRVIDGSRLWEREQIMLGLGALARIRAVHVNKDFLTDLESGLPVLTGTKASVST</sequence>
<feature type="region of interest" description="Disordered" evidence="1">
    <location>
        <begin position="122"/>
        <end position="157"/>
    </location>
</feature>
<protein>
    <recommendedName>
        <fullName evidence="5">Hydrophobin</fullName>
    </recommendedName>
</protein>
<proteinExistence type="predicted"/>